<evidence type="ECO:0000313" key="2">
    <source>
        <dbReference type="EMBL" id="CAK9002973.1"/>
    </source>
</evidence>
<dbReference type="Proteomes" id="UP001642464">
    <property type="component" value="Unassembled WGS sequence"/>
</dbReference>
<dbReference type="EMBL" id="CAXAMM010004236">
    <property type="protein sequence ID" value="CAK9002973.1"/>
    <property type="molecule type" value="Genomic_DNA"/>
</dbReference>
<name>A0ABP0IK54_9DINO</name>
<protein>
    <submittedName>
        <fullName evidence="2">Uncharacterized protein</fullName>
    </submittedName>
</protein>
<feature type="compositionally biased region" description="Polar residues" evidence="1">
    <location>
        <begin position="49"/>
        <end position="65"/>
    </location>
</feature>
<sequence>MAAGRNFANMVHPNAVVARRELERQEQGRLKRLSEVLRRRRYFALDFQQPSTTQVKLSNSTSSRRPCSAARKPETERSRPGSAVRPSSAVRSSRPSSAKEANGDARLSPDEIQQQLIRQKLGPYQAAAAYAASAAKSAVRSRSEPGPAPVSFLTSPHRRMEDAWQHLPAGSEEERQALYEELQGWYFCPPSAPFQARARPPMLLLEEAAATVKAKNGSIGRSPLWRAE</sequence>
<feature type="region of interest" description="Disordered" evidence="1">
    <location>
        <begin position="49"/>
        <end position="109"/>
    </location>
</feature>
<reference evidence="2 3" key="1">
    <citation type="submission" date="2024-02" db="EMBL/GenBank/DDBJ databases">
        <authorList>
            <person name="Chen Y."/>
            <person name="Shah S."/>
            <person name="Dougan E. K."/>
            <person name="Thang M."/>
            <person name="Chan C."/>
        </authorList>
    </citation>
    <scope>NUCLEOTIDE SEQUENCE [LARGE SCALE GENOMIC DNA]</scope>
</reference>
<evidence type="ECO:0000313" key="3">
    <source>
        <dbReference type="Proteomes" id="UP001642464"/>
    </source>
</evidence>
<comment type="caution">
    <text evidence="2">The sequence shown here is derived from an EMBL/GenBank/DDBJ whole genome shotgun (WGS) entry which is preliminary data.</text>
</comment>
<gene>
    <name evidence="2" type="ORF">SCF082_LOCUS7555</name>
</gene>
<accession>A0ABP0IK54</accession>
<feature type="compositionally biased region" description="Low complexity" evidence="1">
    <location>
        <begin position="82"/>
        <end position="98"/>
    </location>
</feature>
<evidence type="ECO:0000256" key="1">
    <source>
        <dbReference type="SAM" id="MobiDB-lite"/>
    </source>
</evidence>
<organism evidence="2 3">
    <name type="scientific">Durusdinium trenchii</name>
    <dbReference type="NCBI Taxonomy" id="1381693"/>
    <lineage>
        <taxon>Eukaryota</taxon>
        <taxon>Sar</taxon>
        <taxon>Alveolata</taxon>
        <taxon>Dinophyceae</taxon>
        <taxon>Suessiales</taxon>
        <taxon>Symbiodiniaceae</taxon>
        <taxon>Durusdinium</taxon>
    </lineage>
</organism>
<keyword evidence="3" id="KW-1185">Reference proteome</keyword>
<proteinExistence type="predicted"/>